<dbReference type="Pfam" id="PF00293">
    <property type="entry name" value="NUDIX"/>
    <property type="match status" value="1"/>
</dbReference>
<organism evidence="2 3">
    <name type="scientific">Diaporthe vaccinii</name>
    <dbReference type="NCBI Taxonomy" id="105482"/>
    <lineage>
        <taxon>Eukaryota</taxon>
        <taxon>Fungi</taxon>
        <taxon>Dikarya</taxon>
        <taxon>Ascomycota</taxon>
        <taxon>Pezizomycotina</taxon>
        <taxon>Sordariomycetes</taxon>
        <taxon>Sordariomycetidae</taxon>
        <taxon>Diaporthales</taxon>
        <taxon>Diaporthaceae</taxon>
        <taxon>Diaporthe</taxon>
        <taxon>Diaporthe eres species complex</taxon>
    </lineage>
</organism>
<dbReference type="PANTHER" id="PTHR13622">
    <property type="entry name" value="THIAMIN PYROPHOSPHOKINASE"/>
    <property type="match status" value="1"/>
</dbReference>
<comment type="caution">
    <text evidence="2">The sequence shown here is derived from an EMBL/GenBank/DDBJ whole genome shotgun (WGS) entry which is preliminary data.</text>
</comment>
<dbReference type="InterPro" id="IPR031804">
    <property type="entry name" value="DUF4743"/>
</dbReference>
<dbReference type="CDD" id="cd03676">
    <property type="entry name" value="NUDIX_Tnr3_like"/>
    <property type="match status" value="1"/>
</dbReference>
<feature type="domain" description="Nudix hydrolase" evidence="1">
    <location>
        <begin position="211"/>
        <end position="362"/>
    </location>
</feature>
<evidence type="ECO:0000313" key="2">
    <source>
        <dbReference type="EMBL" id="KAL2282469.1"/>
    </source>
</evidence>
<dbReference type="EMBL" id="JBAWTH010000049">
    <property type="protein sequence ID" value="KAL2282469.1"/>
    <property type="molecule type" value="Genomic_DNA"/>
</dbReference>
<reference evidence="2 3" key="1">
    <citation type="submission" date="2024-03" db="EMBL/GenBank/DDBJ databases">
        <title>A high-quality draft genome sequence of Diaporthe vaccinii, a causative agent of upright dieback and viscid rot disease in cranberry plants.</title>
        <authorList>
            <person name="Sarrasin M."/>
            <person name="Lang B.F."/>
            <person name="Burger G."/>
        </authorList>
    </citation>
    <scope>NUCLEOTIDE SEQUENCE [LARGE SCALE GENOMIC DNA]</scope>
    <source>
        <strain evidence="2 3">IS7</strain>
    </source>
</reference>
<evidence type="ECO:0000259" key="1">
    <source>
        <dbReference type="PROSITE" id="PS51462"/>
    </source>
</evidence>
<gene>
    <name evidence="2" type="ORF">FJTKL_10564</name>
</gene>
<dbReference type="SUPFAM" id="SSF55811">
    <property type="entry name" value="Nudix"/>
    <property type="match status" value="1"/>
</dbReference>
<dbReference type="InterPro" id="IPR000086">
    <property type="entry name" value="NUDIX_hydrolase_dom"/>
</dbReference>
<name>A0ABR4EJ52_9PEZI</name>
<dbReference type="PROSITE" id="PS51462">
    <property type="entry name" value="NUDIX"/>
    <property type="match status" value="1"/>
</dbReference>
<dbReference type="Gene3D" id="3.90.79.10">
    <property type="entry name" value="Nucleoside Triphosphate Pyrophosphohydrolase"/>
    <property type="match status" value="1"/>
</dbReference>
<dbReference type="PANTHER" id="PTHR13622:SF8">
    <property type="entry name" value="THIAMIN PYROPHOSPHOKINASE 1"/>
    <property type="match status" value="1"/>
</dbReference>
<evidence type="ECO:0000313" key="3">
    <source>
        <dbReference type="Proteomes" id="UP001600888"/>
    </source>
</evidence>
<proteinExistence type="predicted"/>
<dbReference type="InterPro" id="IPR015797">
    <property type="entry name" value="NUDIX_hydrolase-like_dom_sf"/>
</dbReference>
<protein>
    <recommendedName>
        <fullName evidence="1">Nudix hydrolase domain-containing protein</fullName>
    </recommendedName>
</protein>
<accession>A0ABR4EJ52</accession>
<dbReference type="Pfam" id="PF15916">
    <property type="entry name" value="DUF4743"/>
    <property type="match status" value="1"/>
</dbReference>
<keyword evidence="3" id="KW-1185">Reference proteome</keyword>
<dbReference type="Proteomes" id="UP001600888">
    <property type="component" value="Unassembled WGS sequence"/>
</dbReference>
<sequence length="401" mass="45488">MNMRPLNLTGPFSRPRAVWEAPGEAYLLWLRGTARAGRLSRARLRPSRKYTTGSAVDAAAAAAAAAVAAMAPRLTSKELLDRCDGFPYMNSHPERYARQMDKLYTLVWQDSDGVFPIGYMLKSVFDELKLVPPAIRGDMIFDPFSRTVKMFHKPATERKRTELAAATTRYLRLNQTFKILKGWRGELWPVYGRNGELLFSMERAAVALFGYMRYGVHLIAYVHCPTAPYGIKIWVPKRSQAKSSWPGMFDSTVAGGLTTNEDPFECVIREADEEASLPEQIVRERARLAGLVKYIYVNDTRVGGGEGYVYPECQWVYDLELPDDIIPEPNDGEVESFMLCTVAEVREQLAAGRWKPNCAVIMLDFFVRMGILTRENEPQFDNIDARLRRQLPFPGPHDDEE</sequence>